<keyword evidence="1" id="KW-0175">Coiled coil</keyword>
<comment type="caution">
    <text evidence="3">The sequence shown here is derived from an EMBL/GenBank/DDBJ whole genome shotgun (WGS) entry which is preliminary data.</text>
</comment>
<accession>A0AAD5L9Y2</accession>
<gene>
    <name evidence="3" type="ORF">GHT06_015625</name>
</gene>
<feature type="compositionally biased region" description="Basic and acidic residues" evidence="2">
    <location>
        <begin position="55"/>
        <end position="86"/>
    </location>
</feature>
<reference evidence="3 4" key="1">
    <citation type="submission" date="2022-05" db="EMBL/GenBank/DDBJ databases">
        <title>A multi-omics perspective on studying reproductive biology in Daphnia sinensis.</title>
        <authorList>
            <person name="Jia J."/>
        </authorList>
    </citation>
    <scope>NUCLEOTIDE SEQUENCE [LARGE SCALE GENOMIC DNA]</scope>
    <source>
        <strain evidence="3 4">WSL</strain>
    </source>
</reference>
<feature type="region of interest" description="Disordered" evidence="2">
    <location>
        <begin position="55"/>
        <end position="87"/>
    </location>
</feature>
<sequence>MSATKQLVLDLPFDFNPDKILETATPDQCAIVLTTGCEALHALLNKKNELSNEEAYKQAKTEEAERWSREKTRLEEDAKREREKLENTNADQVKQLEDKVNALQNKIRSLESSIEGKDVLLKNVNTQLNELSASEIKKINDARTQTRSETFEEINKLKDDLKTANSKLEKATEDRLEAEKIHNKNLKTEVEKVRKELEDKNNVLQSQLLSLTGRQATSATKGKDNEDAFAALLDKAFGPTQLYKRLDNIENKPGDHIIEWEGTKIMIENKKYAKRVPSNEVDKAIRDFETNVDCNVLMFVSEDSTITGHERPGDLDITHTTDGRTAIWIGNFSSNEDKITYLQMIAQFIRELGVLQAKVKQLEGGEALKNYKISIDDLLLCFKNTEEDLDKFLNLQDECERQQKEAWDKLRDGITSVATSFKIRQADAIGMKNNNYTICGANPDATVANDTPTHTTRVIMRRPMRKR</sequence>
<dbReference type="Proteomes" id="UP000820818">
    <property type="component" value="Linkage Group LG5"/>
</dbReference>
<evidence type="ECO:0000256" key="1">
    <source>
        <dbReference type="SAM" id="Coils"/>
    </source>
</evidence>
<protein>
    <submittedName>
        <fullName evidence="3">Uncharacterized protein</fullName>
    </submittedName>
</protein>
<evidence type="ECO:0000256" key="2">
    <source>
        <dbReference type="SAM" id="MobiDB-lite"/>
    </source>
</evidence>
<proteinExistence type="predicted"/>
<keyword evidence="4" id="KW-1185">Reference proteome</keyword>
<organism evidence="3 4">
    <name type="scientific">Daphnia sinensis</name>
    <dbReference type="NCBI Taxonomy" id="1820382"/>
    <lineage>
        <taxon>Eukaryota</taxon>
        <taxon>Metazoa</taxon>
        <taxon>Ecdysozoa</taxon>
        <taxon>Arthropoda</taxon>
        <taxon>Crustacea</taxon>
        <taxon>Branchiopoda</taxon>
        <taxon>Diplostraca</taxon>
        <taxon>Cladocera</taxon>
        <taxon>Anomopoda</taxon>
        <taxon>Daphniidae</taxon>
        <taxon>Daphnia</taxon>
        <taxon>Daphnia similis group</taxon>
    </lineage>
</organism>
<name>A0AAD5L9Y2_9CRUS</name>
<dbReference type="AlphaFoldDB" id="A0AAD5L9Y2"/>
<dbReference type="EMBL" id="WJBH02000005">
    <property type="protein sequence ID" value="KAI9558836.1"/>
    <property type="molecule type" value="Genomic_DNA"/>
</dbReference>
<feature type="coiled-coil region" evidence="1">
    <location>
        <begin position="147"/>
        <end position="214"/>
    </location>
</feature>
<evidence type="ECO:0000313" key="3">
    <source>
        <dbReference type="EMBL" id="KAI9558836.1"/>
    </source>
</evidence>
<evidence type="ECO:0000313" key="4">
    <source>
        <dbReference type="Proteomes" id="UP000820818"/>
    </source>
</evidence>